<dbReference type="OrthoDB" id="9784739at2"/>
<evidence type="ECO:0000256" key="4">
    <source>
        <dbReference type="ARBA" id="ARBA00022737"/>
    </source>
</evidence>
<comment type="similarity">
    <text evidence="7">Belongs to the transferase hexapeptide repeat family. LpxD subfamily.</text>
</comment>
<dbReference type="PANTHER" id="PTHR43378:SF2">
    <property type="entry name" value="UDP-3-O-ACYLGLUCOSAMINE N-ACYLTRANSFERASE 1, MITOCHONDRIAL-RELATED"/>
    <property type="match status" value="1"/>
</dbReference>
<comment type="caution">
    <text evidence="9">The sequence shown here is derived from an EMBL/GenBank/DDBJ whole genome shotgun (WGS) entry which is preliminary data.</text>
</comment>
<dbReference type="PANTHER" id="PTHR43378">
    <property type="entry name" value="UDP-3-O-ACYLGLUCOSAMINE N-ACYLTRANSFERASE"/>
    <property type="match status" value="1"/>
</dbReference>
<evidence type="ECO:0000256" key="5">
    <source>
        <dbReference type="ARBA" id="ARBA00023098"/>
    </source>
</evidence>
<evidence type="ECO:0000313" key="9">
    <source>
        <dbReference type="EMBL" id="TCO83719.1"/>
    </source>
</evidence>
<keyword evidence="5 7" id="KW-0443">Lipid metabolism</keyword>
<accession>A0A4R2L994</accession>
<dbReference type="GO" id="GO:0016410">
    <property type="term" value="F:N-acyltransferase activity"/>
    <property type="evidence" value="ECO:0007669"/>
    <property type="project" value="InterPro"/>
</dbReference>
<dbReference type="InterPro" id="IPR001451">
    <property type="entry name" value="Hexapep"/>
</dbReference>
<keyword evidence="10" id="KW-1185">Reference proteome</keyword>
<proteinExistence type="inferred from homology"/>
<dbReference type="GO" id="GO:0016020">
    <property type="term" value="C:membrane"/>
    <property type="evidence" value="ECO:0007669"/>
    <property type="project" value="GOC"/>
</dbReference>
<evidence type="ECO:0000259" key="8">
    <source>
        <dbReference type="Pfam" id="PF04613"/>
    </source>
</evidence>
<dbReference type="CDD" id="cd03352">
    <property type="entry name" value="LbH_LpxD"/>
    <property type="match status" value="1"/>
</dbReference>
<reference evidence="9 10" key="1">
    <citation type="submission" date="2019-03" db="EMBL/GenBank/DDBJ databases">
        <title>Genomic Encyclopedia of Type Strains, Phase IV (KMG-IV): sequencing the most valuable type-strain genomes for metagenomic binning, comparative biology and taxonomic classification.</title>
        <authorList>
            <person name="Goeker M."/>
        </authorList>
    </citation>
    <scope>NUCLEOTIDE SEQUENCE [LARGE SCALE GENOMIC DNA]</scope>
    <source>
        <strain evidence="9 10">DSM 25287</strain>
    </source>
</reference>
<feature type="domain" description="UDP-3-O-[3-hydroxymyristoyl] glucosamine N-acyltransferase non-repeat region" evidence="8">
    <location>
        <begin position="30"/>
        <end position="96"/>
    </location>
</feature>
<keyword evidence="6 7" id="KW-0012">Acyltransferase</keyword>
<dbReference type="Gene3D" id="1.20.5.170">
    <property type="match status" value="1"/>
</dbReference>
<keyword evidence="1 7" id="KW-0444">Lipid biosynthesis</keyword>
<dbReference type="AlphaFoldDB" id="A0A4R2L994"/>
<organism evidence="9 10">
    <name type="scientific">Plasticicumulans lactativorans</name>
    <dbReference type="NCBI Taxonomy" id="1133106"/>
    <lineage>
        <taxon>Bacteria</taxon>
        <taxon>Pseudomonadati</taxon>
        <taxon>Pseudomonadota</taxon>
        <taxon>Gammaproteobacteria</taxon>
        <taxon>Candidatus Competibacteraceae</taxon>
        <taxon>Plasticicumulans</taxon>
    </lineage>
</organism>
<dbReference type="PROSITE" id="PS00101">
    <property type="entry name" value="HEXAPEP_TRANSFERASES"/>
    <property type="match status" value="1"/>
</dbReference>
<protein>
    <recommendedName>
        <fullName evidence="7">UDP-3-O-acylglucosamine N-acyltransferase</fullName>
        <ecNumber evidence="7">2.3.1.191</ecNumber>
    </recommendedName>
</protein>
<dbReference type="InterPro" id="IPR020573">
    <property type="entry name" value="UDP_GlcNAc_AcTrfase_non-rep"/>
</dbReference>
<dbReference type="Pfam" id="PF04613">
    <property type="entry name" value="LpxD"/>
    <property type="match status" value="1"/>
</dbReference>
<dbReference type="Gene3D" id="2.160.10.10">
    <property type="entry name" value="Hexapeptide repeat proteins"/>
    <property type="match status" value="1"/>
</dbReference>
<dbReference type="SUPFAM" id="SSF51161">
    <property type="entry name" value="Trimeric LpxA-like enzymes"/>
    <property type="match status" value="1"/>
</dbReference>
<dbReference type="GO" id="GO:0009245">
    <property type="term" value="P:lipid A biosynthetic process"/>
    <property type="evidence" value="ECO:0007669"/>
    <property type="project" value="UniProtKB-UniRule"/>
</dbReference>
<dbReference type="HAMAP" id="MF_00523">
    <property type="entry name" value="LpxD"/>
    <property type="match status" value="1"/>
</dbReference>
<dbReference type="Proteomes" id="UP000295765">
    <property type="component" value="Unassembled WGS sequence"/>
</dbReference>
<dbReference type="EMBL" id="SLWY01000001">
    <property type="protein sequence ID" value="TCO83719.1"/>
    <property type="molecule type" value="Genomic_DNA"/>
</dbReference>
<sequence length="353" mass="36449">MSGRRGRVSYTLGDLAAAHAGVRLHGDPTLVVTGVGTLQGARAGELSFLANPLYRRYLATTRASAVIIAAADLEHCPVPALVADNPHLAYARIAALFDAAPDATGQCGVHARAWVSPDAQVAADAWIGPQAVVEAGAEIGARVFVGPGCVVGAGAVLGADTRLVANVTVCHGVRIGERVLIHPGAVIGSDGFGLANDRGRWIKVPQLGSVVIGDDVEIGANTAIDRGALEDTVLEDGVKLDNLIQIAHNVRVGAHTAMAGCVGIAGSVQIGRYCTLAGGVGIAGHLQLGDHVHVTGMSLVTKSLPEAGVYSSGLPVEPGRLWNKVSARLRRLDELFRRVASLEKRLPADSEKS</sequence>
<comment type="function">
    <text evidence="7">Catalyzes the N-acylation of UDP-3-O-acylglucosamine using 3-hydroxyacyl-ACP as the acyl donor. Is involved in the biosynthesis of lipid A, a phosphorylated glycolipid that anchors the lipopolysaccharide to the outer membrane of the cell.</text>
</comment>
<dbReference type="EC" id="2.3.1.191" evidence="7"/>
<gene>
    <name evidence="7" type="primary">lpxD</name>
    <name evidence="9" type="ORF">EV699_101103</name>
</gene>
<dbReference type="RefSeq" id="WP_132537989.1">
    <property type="nucleotide sequence ID" value="NZ_SLWY01000001.1"/>
</dbReference>
<dbReference type="InterPro" id="IPR018357">
    <property type="entry name" value="Hexapep_transf_CS"/>
</dbReference>
<name>A0A4R2L994_9GAMM</name>
<dbReference type="NCBIfam" id="NF002060">
    <property type="entry name" value="PRK00892.1"/>
    <property type="match status" value="1"/>
</dbReference>
<evidence type="ECO:0000256" key="2">
    <source>
        <dbReference type="ARBA" id="ARBA00022556"/>
    </source>
</evidence>
<dbReference type="UniPathway" id="UPA00973"/>
<dbReference type="InterPro" id="IPR011004">
    <property type="entry name" value="Trimer_LpxA-like_sf"/>
</dbReference>
<feature type="active site" description="Proton acceptor" evidence="7">
    <location>
        <position position="248"/>
    </location>
</feature>
<evidence type="ECO:0000256" key="7">
    <source>
        <dbReference type="HAMAP-Rule" id="MF_00523"/>
    </source>
</evidence>
<evidence type="ECO:0000256" key="3">
    <source>
        <dbReference type="ARBA" id="ARBA00022679"/>
    </source>
</evidence>
<dbReference type="NCBIfam" id="TIGR01853">
    <property type="entry name" value="lipid_A_lpxD"/>
    <property type="match status" value="1"/>
</dbReference>
<comment type="subunit">
    <text evidence="7">Homotrimer.</text>
</comment>
<evidence type="ECO:0000256" key="1">
    <source>
        <dbReference type="ARBA" id="ARBA00022516"/>
    </source>
</evidence>
<comment type="pathway">
    <text evidence="7">Bacterial outer membrane biogenesis; LPS lipid A biosynthesis.</text>
</comment>
<dbReference type="InterPro" id="IPR007691">
    <property type="entry name" value="LpxD"/>
</dbReference>
<dbReference type="Pfam" id="PF00132">
    <property type="entry name" value="Hexapep"/>
    <property type="match status" value="2"/>
</dbReference>
<keyword evidence="3 7" id="KW-0808">Transferase</keyword>
<comment type="catalytic activity">
    <reaction evidence="7">
        <text>a UDP-3-O-[(3R)-3-hydroxyacyl]-alpha-D-glucosamine + a (3R)-hydroxyacyl-[ACP] = a UDP-2-N,3-O-bis[(3R)-3-hydroxyacyl]-alpha-D-glucosamine + holo-[ACP] + H(+)</text>
        <dbReference type="Rhea" id="RHEA:53836"/>
        <dbReference type="Rhea" id="RHEA-COMP:9685"/>
        <dbReference type="Rhea" id="RHEA-COMP:9945"/>
        <dbReference type="ChEBI" id="CHEBI:15378"/>
        <dbReference type="ChEBI" id="CHEBI:64479"/>
        <dbReference type="ChEBI" id="CHEBI:78827"/>
        <dbReference type="ChEBI" id="CHEBI:137740"/>
        <dbReference type="ChEBI" id="CHEBI:137748"/>
        <dbReference type="EC" id="2.3.1.191"/>
    </reaction>
</comment>
<keyword evidence="4 7" id="KW-0677">Repeat</keyword>
<keyword evidence="2 7" id="KW-0441">Lipid A biosynthesis</keyword>
<evidence type="ECO:0000313" key="10">
    <source>
        <dbReference type="Proteomes" id="UP000295765"/>
    </source>
</evidence>
<dbReference type="GO" id="GO:0103118">
    <property type="term" value="F:UDP-3-O-[(3R)-3-hydroxyacyl]-glucosamine N-acyltransferase activity"/>
    <property type="evidence" value="ECO:0007669"/>
    <property type="project" value="UniProtKB-EC"/>
</dbReference>
<dbReference type="Gene3D" id="3.40.1390.10">
    <property type="entry name" value="MurE/MurF, N-terminal domain"/>
    <property type="match status" value="1"/>
</dbReference>
<evidence type="ECO:0000256" key="6">
    <source>
        <dbReference type="ARBA" id="ARBA00023315"/>
    </source>
</evidence>